<evidence type="ECO:0000256" key="2">
    <source>
        <dbReference type="ARBA" id="ARBA00022475"/>
    </source>
</evidence>
<dbReference type="NCBIfam" id="TIGR01695">
    <property type="entry name" value="murJ_mviN"/>
    <property type="match status" value="1"/>
</dbReference>
<dbReference type="eggNOG" id="COG0728">
    <property type="taxonomic scope" value="Bacteria"/>
</dbReference>
<dbReference type="GO" id="GO:0008360">
    <property type="term" value="P:regulation of cell shape"/>
    <property type="evidence" value="ECO:0007669"/>
    <property type="project" value="UniProtKB-KW"/>
</dbReference>
<dbReference type="GO" id="GO:0015648">
    <property type="term" value="F:lipid-linked peptidoglycan transporter activity"/>
    <property type="evidence" value="ECO:0007669"/>
    <property type="project" value="TreeGrafter"/>
</dbReference>
<dbReference type="PANTHER" id="PTHR47019">
    <property type="entry name" value="LIPID II FLIPPASE MURJ"/>
    <property type="match status" value="1"/>
</dbReference>
<feature type="transmembrane region" description="Helical" evidence="9">
    <location>
        <begin position="437"/>
        <end position="461"/>
    </location>
</feature>
<evidence type="ECO:0008006" key="12">
    <source>
        <dbReference type="Google" id="ProtNLM"/>
    </source>
</evidence>
<dbReference type="InterPro" id="IPR004268">
    <property type="entry name" value="MurJ"/>
</dbReference>
<accession>G7GWP3</accession>
<keyword evidence="2" id="KW-1003">Cell membrane</keyword>
<feature type="transmembrane region" description="Helical" evidence="9">
    <location>
        <begin position="467"/>
        <end position="485"/>
    </location>
</feature>
<feature type="compositionally biased region" description="Polar residues" evidence="8">
    <location>
        <begin position="1"/>
        <end position="11"/>
    </location>
</feature>
<name>G7GWP3_9ACTN</name>
<dbReference type="Pfam" id="PF03023">
    <property type="entry name" value="MurJ"/>
    <property type="match status" value="1"/>
</dbReference>
<keyword evidence="4" id="KW-0133">Cell shape</keyword>
<evidence type="ECO:0000256" key="1">
    <source>
        <dbReference type="ARBA" id="ARBA00004651"/>
    </source>
</evidence>
<feature type="region of interest" description="Disordered" evidence="8">
    <location>
        <begin position="1113"/>
        <end position="1132"/>
    </location>
</feature>
<dbReference type="Gene3D" id="3.30.200.20">
    <property type="entry name" value="Phosphorylase Kinase, domain 1"/>
    <property type="match status" value="1"/>
</dbReference>
<dbReference type="PRINTS" id="PR01806">
    <property type="entry name" value="VIRFACTRMVIN"/>
</dbReference>
<dbReference type="GO" id="GO:0009252">
    <property type="term" value="P:peptidoglycan biosynthetic process"/>
    <property type="evidence" value="ECO:0007669"/>
    <property type="project" value="UniProtKB-KW"/>
</dbReference>
<evidence type="ECO:0000256" key="5">
    <source>
        <dbReference type="ARBA" id="ARBA00022984"/>
    </source>
</evidence>
<dbReference type="SUPFAM" id="SSF56112">
    <property type="entry name" value="Protein kinase-like (PK-like)"/>
    <property type="match status" value="1"/>
</dbReference>
<keyword evidence="6 9" id="KW-1133">Transmembrane helix</keyword>
<reference evidence="10 11" key="1">
    <citation type="submission" date="2011-11" db="EMBL/GenBank/DDBJ databases">
        <title>Whole genome shotgun sequence of Gordonia amarae NBRC 15530.</title>
        <authorList>
            <person name="Takarada H."/>
            <person name="Hosoyama A."/>
            <person name="Tsuchikane K."/>
            <person name="Katsumata H."/>
            <person name="Yamazaki S."/>
            <person name="Fujita N."/>
        </authorList>
    </citation>
    <scope>NUCLEOTIDE SEQUENCE [LARGE SCALE GENOMIC DNA]</scope>
    <source>
        <strain evidence="10 11">NBRC 15530</strain>
    </source>
</reference>
<keyword evidence="5" id="KW-0573">Peptidoglycan synthesis</keyword>
<dbReference type="GO" id="GO:0005886">
    <property type="term" value="C:plasma membrane"/>
    <property type="evidence" value="ECO:0007669"/>
    <property type="project" value="UniProtKB-SubCell"/>
</dbReference>
<feature type="transmembrane region" description="Helical" evidence="9">
    <location>
        <begin position="405"/>
        <end position="425"/>
    </location>
</feature>
<evidence type="ECO:0000256" key="7">
    <source>
        <dbReference type="ARBA" id="ARBA00023136"/>
    </source>
</evidence>
<dbReference type="STRING" id="1075090.GOAMR_77_00010"/>
<feature type="transmembrane region" description="Helical" evidence="9">
    <location>
        <begin position="244"/>
        <end position="265"/>
    </location>
</feature>
<evidence type="ECO:0000256" key="9">
    <source>
        <dbReference type="SAM" id="Phobius"/>
    </source>
</evidence>
<comment type="subcellular location">
    <subcellularLocation>
        <location evidence="1">Cell membrane</location>
        <topology evidence="1">Multi-pass membrane protein</topology>
    </subcellularLocation>
</comment>
<feature type="transmembrane region" description="Helical" evidence="9">
    <location>
        <begin position="73"/>
        <end position="94"/>
    </location>
</feature>
<feature type="transmembrane region" description="Helical" evidence="9">
    <location>
        <begin position="369"/>
        <end position="393"/>
    </location>
</feature>
<organism evidence="10 11">
    <name type="scientific">Gordonia amarae NBRC 15530</name>
    <dbReference type="NCBI Taxonomy" id="1075090"/>
    <lineage>
        <taxon>Bacteria</taxon>
        <taxon>Bacillati</taxon>
        <taxon>Actinomycetota</taxon>
        <taxon>Actinomycetes</taxon>
        <taxon>Mycobacteriales</taxon>
        <taxon>Gordoniaceae</taxon>
        <taxon>Gordonia</taxon>
    </lineage>
</organism>
<evidence type="ECO:0000256" key="8">
    <source>
        <dbReference type="SAM" id="MobiDB-lite"/>
    </source>
</evidence>
<keyword evidence="7 9" id="KW-0472">Membrane</keyword>
<feature type="compositionally biased region" description="Low complexity" evidence="8">
    <location>
        <begin position="1113"/>
        <end position="1122"/>
    </location>
</feature>
<feature type="transmembrane region" description="Helical" evidence="9">
    <location>
        <begin position="330"/>
        <end position="348"/>
    </location>
</feature>
<dbReference type="RefSeq" id="WP_005193489.1">
    <property type="nucleotide sequence ID" value="NZ_BAED01000077.1"/>
</dbReference>
<feature type="transmembrane region" description="Helical" evidence="9">
    <location>
        <begin position="506"/>
        <end position="524"/>
    </location>
</feature>
<dbReference type="Proteomes" id="UP000006023">
    <property type="component" value="Unassembled WGS sequence"/>
</dbReference>
<feature type="transmembrane region" description="Helical" evidence="9">
    <location>
        <begin position="544"/>
        <end position="563"/>
    </location>
</feature>
<dbReference type="CDD" id="cd13123">
    <property type="entry name" value="MATE_MurJ_like"/>
    <property type="match status" value="1"/>
</dbReference>
<dbReference type="CDD" id="cd13973">
    <property type="entry name" value="PK_MviN-like"/>
    <property type="match status" value="1"/>
</dbReference>
<feature type="transmembrane region" description="Helical" evidence="9">
    <location>
        <begin position="285"/>
        <end position="310"/>
    </location>
</feature>
<evidence type="ECO:0000256" key="6">
    <source>
        <dbReference type="ARBA" id="ARBA00022989"/>
    </source>
</evidence>
<feature type="compositionally biased region" description="Acidic residues" evidence="8">
    <location>
        <begin position="722"/>
        <end position="736"/>
    </location>
</feature>
<keyword evidence="3 9" id="KW-0812">Transmembrane</keyword>
<feature type="transmembrane region" description="Helical" evidence="9">
    <location>
        <begin position="100"/>
        <end position="119"/>
    </location>
</feature>
<keyword evidence="11" id="KW-1185">Reference proteome</keyword>
<dbReference type="InterPro" id="IPR011009">
    <property type="entry name" value="Kinase-like_dom_sf"/>
</dbReference>
<feature type="region of interest" description="Disordered" evidence="8">
    <location>
        <begin position="1"/>
        <end position="54"/>
    </location>
</feature>
<feature type="transmembrane region" description="Helical" evidence="9">
    <location>
        <begin position="1068"/>
        <end position="1089"/>
    </location>
</feature>
<evidence type="ECO:0000256" key="4">
    <source>
        <dbReference type="ARBA" id="ARBA00022960"/>
    </source>
</evidence>
<protein>
    <recommendedName>
        <fullName evidence="12">Peptidoglycan biosynthesis protein MviN</fullName>
    </recommendedName>
</protein>
<feature type="compositionally biased region" description="Basic and acidic residues" evidence="8">
    <location>
        <begin position="33"/>
        <end position="46"/>
    </location>
</feature>
<evidence type="ECO:0000256" key="3">
    <source>
        <dbReference type="ARBA" id="ARBA00022692"/>
    </source>
</evidence>
<comment type="caution">
    <text evidence="10">The sequence shown here is derived from an EMBL/GenBank/DDBJ whole genome shotgun (WGS) entry which is preliminary data.</text>
</comment>
<evidence type="ECO:0000313" key="10">
    <source>
        <dbReference type="EMBL" id="GAB08018.1"/>
    </source>
</evidence>
<evidence type="ECO:0000313" key="11">
    <source>
        <dbReference type="Proteomes" id="UP000006023"/>
    </source>
</evidence>
<dbReference type="AlphaFoldDB" id="G7GWP3"/>
<dbReference type="PANTHER" id="PTHR47019:SF1">
    <property type="entry name" value="LIPID II FLIPPASE MURJ"/>
    <property type="match status" value="1"/>
</dbReference>
<dbReference type="EMBL" id="BAED01000077">
    <property type="protein sequence ID" value="GAB08018.1"/>
    <property type="molecule type" value="Genomic_DNA"/>
</dbReference>
<feature type="transmembrane region" description="Helical" evidence="9">
    <location>
        <begin position="207"/>
        <end position="224"/>
    </location>
</feature>
<sequence length="1278" mass="132939">MAGTRGSNSTGDVDETRAGGPPAGNTLLKAPGKKPDTQAADTHEPPPEDSDSSILKTGGSIALATLFSRITGFLRTVLILSMLGSGLASAFQAADVLPNMIAEVVLGAVLTAIVIPLLARAEAEDPDGGESFTNKIFTLVVVVLGVATVVAVIAAPVLTFLNVGDGKVDRDLSTALAYLLLPEILFYGLTALFIAILNMRGYFKPGAWAPVLNNIVQISALVAFRLVPGEITLNPVKMSDPKLLVLGVGCSLGVVLQAMILVPWLRRAGVRLRLEWGIDARLRQFGNMAVAIIGYVLVLQVGMMITYRIASSAAESGISAYFTHWQLLQLPYGILGVTILTAIMPRLSRNAAAKDHRAVVEDMSLATRLTMVSLVPIVAFMTFFGPAIAIAVFNFGNYTQHDAEQLGSVLAWGAFTLIPYAMTLVQLRVFYAREDPWTPTAMVVGITGVKVVASYLGTVLFDDADQVVRWLALSNGLGYLVGAIVGHQLLRRRLGAFRMTDVKRTTIVSIATSVLVTAAVWAVAELSGLSNLSGHHGKIGSLAYLVITAVVVLGIVYSGLAACKVPDVVAIFDAVQRLLGRFIPALAPKTPPSADSAASLTLQFPRVGNDDALPYSGQVQIMRRFDRGTSSWQSYAVHSGGATGMHGAYAANRMVLPPDTRYRRRGFGHVSETSATQAPNVPETLAADAAAPVPPAPVQGIGANDAPTKVVNLAGMNTPDSPETDAPETADTENTPDAEGGTPKASDDQAAPDGPPLAPEPAVRGPRLIAGAAVAGGRYRLLEGHGGTRGLQFWRARDTNLDREVALTFVDADQMAPAPARGTQIKVSDTGPQAVLARTLRLGQVNSPGVARVLDVVRGSSGGIVVSEWVPGSSLTEVAKSGPSPIGAARAVRALAAAAEAAHRSGGALSIDHPDRIRISSDGNAVLAFPGTLAGDDKASDVRGLGAVLYALLLDRWPLDAATGSKVITTNDTTEPVGGLEVAVPDKDGVPVEPLDARTGVPFEISAVAARALDGNRGIRTAATVQQVLDQATVVDLKTDLLPTIDSDQPPVSVTPRKTETDPAKRNMAVLIGLGLAIAFIILAIVAWATGIFGDDDEATDIDSILPTTSAPAATTGNAAPQPAAPAPAPAGPVGLRSVSLVDFSGQPADSSANLRNVVSGAAPAWQTDNYRGRSDFGGLKSGMGLMFALDKEHAIKSVTIRTNTPGFDVSVRSASSATPGGLEQTKELAAGRVTGRTLTIPVNGAAPTGHVMVWIKSLPPSGNGGYQASIAQVSMTG</sequence>
<proteinExistence type="predicted"/>
<dbReference type="GO" id="GO:0034204">
    <property type="term" value="P:lipid translocation"/>
    <property type="evidence" value="ECO:0007669"/>
    <property type="project" value="TreeGrafter"/>
</dbReference>
<gene>
    <name evidence="10" type="ORF">GOAMR_77_00010</name>
</gene>
<feature type="region of interest" description="Disordered" evidence="8">
    <location>
        <begin position="711"/>
        <end position="765"/>
    </location>
</feature>
<feature type="transmembrane region" description="Helical" evidence="9">
    <location>
        <begin position="139"/>
        <end position="163"/>
    </location>
</feature>
<dbReference type="InterPro" id="IPR051050">
    <property type="entry name" value="Lipid_II_flippase_MurJ/MviN"/>
</dbReference>
<feature type="transmembrane region" description="Helical" evidence="9">
    <location>
        <begin position="175"/>
        <end position="195"/>
    </location>
</feature>
<dbReference type="Gene3D" id="1.10.510.10">
    <property type="entry name" value="Transferase(Phosphotransferase) domain 1"/>
    <property type="match status" value="1"/>
</dbReference>